<dbReference type="OMA" id="DKRIANR"/>
<feature type="compositionally biased region" description="Pro residues" evidence="1">
    <location>
        <begin position="133"/>
        <end position="151"/>
    </location>
</feature>
<name>B8AHF7_ORYSI</name>
<evidence type="ECO:0000256" key="1">
    <source>
        <dbReference type="SAM" id="MobiDB-lite"/>
    </source>
</evidence>
<dbReference type="EMBL" id="CM000127">
    <property type="protein sequence ID" value="EEC72463.1"/>
    <property type="molecule type" value="Genomic_DNA"/>
</dbReference>
<gene>
    <name evidence="2" type="ORF">OsI_05812</name>
</gene>
<keyword evidence="3" id="KW-1185">Reference proteome</keyword>
<dbReference type="AlphaFoldDB" id="B8AHF7"/>
<organism evidence="2 3">
    <name type="scientific">Oryza sativa subsp. indica</name>
    <name type="common">Rice</name>
    <dbReference type="NCBI Taxonomy" id="39946"/>
    <lineage>
        <taxon>Eukaryota</taxon>
        <taxon>Viridiplantae</taxon>
        <taxon>Streptophyta</taxon>
        <taxon>Embryophyta</taxon>
        <taxon>Tracheophyta</taxon>
        <taxon>Spermatophyta</taxon>
        <taxon>Magnoliopsida</taxon>
        <taxon>Liliopsida</taxon>
        <taxon>Poales</taxon>
        <taxon>Poaceae</taxon>
        <taxon>BOP clade</taxon>
        <taxon>Oryzoideae</taxon>
        <taxon>Oryzeae</taxon>
        <taxon>Oryzinae</taxon>
        <taxon>Oryza</taxon>
        <taxon>Oryza sativa</taxon>
    </lineage>
</organism>
<feature type="compositionally biased region" description="Polar residues" evidence="1">
    <location>
        <begin position="122"/>
        <end position="131"/>
    </location>
</feature>
<feature type="region of interest" description="Disordered" evidence="1">
    <location>
        <begin position="122"/>
        <end position="192"/>
    </location>
</feature>
<evidence type="ECO:0000313" key="2">
    <source>
        <dbReference type="EMBL" id="EEC72463.1"/>
    </source>
</evidence>
<dbReference type="HOGENOM" id="CLU_579219_0_0_1"/>
<reference evidence="2 3" key="1">
    <citation type="journal article" date="2005" name="PLoS Biol.">
        <title>The genomes of Oryza sativa: a history of duplications.</title>
        <authorList>
            <person name="Yu J."/>
            <person name="Wang J."/>
            <person name="Lin W."/>
            <person name="Li S."/>
            <person name="Li H."/>
            <person name="Zhou J."/>
            <person name="Ni P."/>
            <person name="Dong W."/>
            <person name="Hu S."/>
            <person name="Zeng C."/>
            <person name="Zhang J."/>
            <person name="Zhang Y."/>
            <person name="Li R."/>
            <person name="Xu Z."/>
            <person name="Li S."/>
            <person name="Li X."/>
            <person name="Zheng H."/>
            <person name="Cong L."/>
            <person name="Lin L."/>
            <person name="Yin J."/>
            <person name="Geng J."/>
            <person name="Li G."/>
            <person name="Shi J."/>
            <person name="Liu J."/>
            <person name="Lv H."/>
            <person name="Li J."/>
            <person name="Wang J."/>
            <person name="Deng Y."/>
            <person name="Ran L."/>
            <person name="Shi X."/>
            <person name="Wang X."/>
            <person name="Wu Q."/>
            <person name="Li C."/>
            <person name="Ren X."/>
            <person name="Wang J."/>
            <person name="Wang X."/>
            <person name="Li D."/>
            <person name="Liu D."/>
            <person name="Zhang X."/>
            <person name="Ji Z."/>
            <person name="Zhao W."/>
            <person name="Sun Y."/>
            <person name="Zhang Z."/>
            <person name="Bao J."/>
            <person name="Han Y."/>
            <person name="Dong L."/>
            <person name="Ji J."/>
            <person name="Chen P."/>
            <person name="Wu S."/>
            <person name="Liu J."/>
            <person name="Xiao Y."/>
            <person name="Bu D."/>
            <person name="Tan J."/>
            <person name="Yang L."/>
            <person name="Ye C."/>
            <person name="Zhang J."/>
            <person name="Xu J."/>
            <person name="Zhou Y."/>
            <person name="Yu Y."/>
            <person name="Zhang B."/>
            <person name="Zhuang S."/>
            <person name="Wei H."/>
            <person name="Liu B."/>
            <person name="Lei M."/>
            <person name="Yu H."/>
            <person name="Li Y."/>
            <person name="Xu H."/>
            <person name="Wei S."/>
            <person name="He X."/>
            <person name="Fang L."/>
            <person name="Zhang Z."/>
            <person name="Zhang Y."/>
            <person name="Huang X."/>
            <person name="Su Z."/>
            <person name="Tong W."/>
            <person name="Li J."/>
            <person name="Tong Z."/>
            <person name="Li S."/>
            <person name="Ye J."/>
            <person name="Wang L."/>
            <person name="Fang L."/>
            <person name="Lei T."/>
            <person name="Chen C."/>
            <person name="Chen H."/>
            <person name="Xu Z."/>
            <person name="Li H."/>
            <person name="Huang H."/>
            <person name="Zhang F."/>
            <person name="Xu H."/>
            <person name="Li N."/>
            <person name="Zhao C."/>
            <person name="Li S."/>
            <person name="Dong L."/>
            <person name="Huang Y."/>
            <person name="Li L."/>
            <person name="Xi Y."/>
            <person name="Qi Q."/>
            <person name="Li W."/>
            <person name="Zhang B."/>
            <person name="Hu W."/>
            <person name="Zhang Y."/>
            <person name="Tian X."/>
            <person name="Jiao Y."/>
            <person name="Liang X."/>
            <person name="Jin J."/>
            <person name="Gao L."/>
            <person name="Zheng W."/>
            <person name="Hao B."/>
            <person name="Liu S."/>
            <person name="Wang W."/>
            <person name="Yuan L."/>
            <person name="Cao M."/>
            <person name="McDermott J."/>
            <person name="Samudrala R."/>
            <person name="Wang J."/>
            <person name="Wong G.K."/>
            <person name="Yang H."/>
        </authorList>
    </citation>
    <scope>NUCLEOTIDE SEQUENCE [LARGE SCALE GENOMIC DNA]</scope>
    <source>
        <strain evidence="3">cv. 93-11</strain>
    </source>
</reference>
<proteinExistence type="predicted"/>
<dbReference type="Gramene" id="BGIOSGA007510-TA">
    <property type="protein sequence ID" value="BGIOSGA007510-PA"/>
    <property type="gene ID" value="BGIOSGA007510"/>
</dbReference>
<protein>
    <submittedName>
        <fullName evidence="2">Uncharacterized protein</fullName>
    </submittedName>
</protein>
<dbReference type="Proteomes" id="UP000007015">
    <property type="component" value="Chromosome 2"/>
</dbReference>
<dbReference type="PANTHER" id="PTHR35161">
    <property type="entry name" value="OS02G0303100 PROTEIN"/>
    <property type="match status" value="1"/>
</dbReference>
<accession>B8AHF7</accession>
<sequence>MWKKIAAGAAEGETWKALAAGAAEGWRGLLPKTASATTKLVPDSSPKSATPTAALNLVADAVAAWRRWLRSPSASPTARCVYPPHQLPWRAPPEKQAPPVSDAALEVWRRWLRASTRRSLSSFMDQASSETHAPPPTPRPSPPRVLPPPPLSAARRAKGCRTAASSASLSRNYSTSSTNSQSPPEPRDSCRDDRSLDIWYTAKEFVKKYPVVLFAQPTDTHSQFHRWVYQEWFKPTVRSLLKCVSDHHASNLEFQEITTENVKIFCNADAPQFIPRIKIYCETRKATYEGRKQNFVQTGELITELIKSSVDNPTEVLDLLSEDIKDKLSMLKNPDLSHDADPRQCGVYILVNHPSMLRREMQSPFYLACYDLLMSVDKRIANRAFRKLPYKNWQSRALQHPLLKDHLINRRSSYGRDKYHQARYHRNVASHKTSWKSKYKAEEVDEIIHHHFPMILTRLMKVLSKMKLLIRLTLHNFFG</sequence>
<feature type="compositionally biased region" description="Polar residues" evidence="1">
    <location>
        <begin position="163"/>
        <end position="182"/>
    </location>
</feature>
<evidence type="ECO:0000313" key="3">
    <source>
        <dbReference type="Proteomes" id="UP000007015"/>
    </source>
</evidence>
<dbReference type="PANTHER" id="PTHR35161:SF4">
    <property type="entry name" value="OS02G0303100 PROTEIN"/>
    <property type="match status" value="1"/>
</dbReference>